<feature type="non-terminal residue" evidence="1">
    <location>
        <position position="1"/>
    </location>
</feature>
<evidence type="ECO:0000313" key="2">
    <source>
        <dbReference type="Proteomes" id="UP001154282"/>
    </source>
</evidence>
<gene>
    <name evidence="1" type="ORF">LITE_LOCUS33829</name>
</gene>
<comment type="caution">
    <text evidence="1">The sequence shown here is derived from an EMBL/GenBank/DDBJ whole genome shotgun (WGS) entry which is preliminary data.</text>
</comment>
<feature type="non-terminal residue" evidence="1">
    <location>
        <position position="50"/>
    </location>
</feature>
<reference evidence="1" key="1">
    <citation type="submission" date="2022-08" db="EMBL/GenBank/DDBJ databases">
        <authorList>
            <person name="Gutierrez-Valencia J."/>
        </authorList>
    </citation>
    <scope>NUCLEOTIDE SEQUENCE</scope>
</reference>
<proteinExistence type="predicted"/>
<dbReference type="Proteomes" id="UP001154282">
    <property type="component" value="Unassembled WGS sequence"/>
</dbReference>
<organism evidence="1 2">
    <name type="scientific">Linum tenue</name>
    <dbReference type="NCBI Taxonomy" id="586396"/>
    <lineage>
        <taxon>Eukaryota</taxon>
        <taxon>Viridiplantae</taxon>
        <taxon>Streptophyta</taxon>
        <taxon>Embryophyta</taxon>
        <taxon>Tracheophyta</taxon>
        <taxon>Spermatophyta</taxon>
        <taxon>Magnoliopsida</taxon>
        <taxon>eudicotyledons</taxon>
        <taxon>Gunneridae</taxon>
        <taxon>Pentapetalae</taxon>
        <taxon>rosids</taxon>
        <taxon>fabids</taxon>
        <taxon>Malpighiales</taxon>
        <taxon>Linaceae</taxon>
        <taxon>Linum</taxon>
    </lineage>
</organism>
<dbReference type="AlphaFoldDB" id="A0AAV0NLF3"/>
<keyword evidence="2" id="KW-1185">Reference proteome</keyword>
<name>A0AAV0NLF3_9ROSI</name>
<sequence length="50" mass="5559">GCLGNTVCSIACIEKISVTYHCYSKEILGAAVPVDWPKIRVYHVNPRCHL</sequence>
<accession>A0AAV0NLF3</accession>
<protein>
    <submittedName>
        <fullName evidence="1">Uncharacterized protein</fullName>
    </submittedName>
</protein>
<evidence type="ECO:0000313" key="1">
    <source>
        <dbReference type="EMBL" id="CAI0459081.1"/>
    </source>
</evidence>
<dbReference type="EMBL" id="CAMGYJ010000008">
    <property type="protein sequence ID" value="CAI0459081.1"/>
    <property type="molecule type" value="Genomic_DNA"/>
</dbReference>